<evidence type="ECO:0000256" key="3">
    <source>
        <dbReference type="ARBA" id="ARBA00022448"/>
    </source>
</evidence>
<reference evidence="16" key="1">
    <citation type="journal article" date="2022" name="Int. J. Syst. Evol. Microbiol.">
        <title>Anaeromyxobacter oryzae sp. nov., Anaeromyxobacter diazotrophicus sp. nov. and Anaeromyxobacter paludicola sp. nov., isolated from paddy soils.</title>
        <authorList>
            <person name="Itoh H."/>
            <person name="Xu Z."/>
            <person name="Mise K."/>
            <person name="Masuda Y."/>
            <person name="Ushijima N."/>
            <person name="Hayakawa C."/>
            <person name="Shiratori Y."/>
            <person name="Senoo K."/>
        </authorList>
    </citation>
    <scope>NUCLEOTIDE SEQUENCE [LARGE SCALE GENOMIC DNA]</scope>
    <source>
        <strain evidence="16">Red630</strain>
    </source>
</reference>
<dbReference type="Pfam" id="PF00263">
    <property type="entry name" value="Secretin"/>
    <property type="match status" value="1"/>
</dbReference>
<feature type="compositionally biased region" description="Low complexity" evidence="11">
    <location>
        <begin position="52"/>
        <end position="66"/>
    </location>
</feature>
<feature type="domain" description="NolW-like" evidence="13">
    <location>
        <begin position="361"/>
        <end position="470"/>
    </location>
</feature>
<dbReference type="Pfam" id="PF03958">
    <property type="entry name" value="Secretin_N"/>
    <property type="match status" value="2"/>
</dbReference>
<keyword evidence="3 10" id="KW-0813">Transport</keyword>
<sequence>MRKLLLLTLLLPVLATSQSLPPQRAGRPPRYLPQEPAGTPQPAPPRQPLPPGAAGVPPSGAPAPAAGGAGGDAVISRSEGKCQPMEGHFLLAFNKAEIVDVLEQASRWTCRNFAYTDEIARGKITLVSKTPVSAEEAYAAFLAALSANNIAVYPSGKYHKLIRIADAKKTPIPTLTDGAEAPATEQPVTKIIRLRYSDPDQLRGILGNFTSPQGADIQVVAPDLLIVTDIGLNVRRVEKLIEAVDRPGGGDLIRVVQVQYASARDLAEKVNQVFQQSPATPGRPGAGRRTLIGGVAPSTPGAPAAAPAAGGTEPSEISISKVLADERTNKLIVIADDKSFQRILDLVKQLDLPTSGEGTIHVVFLKNANAEDLAQTLQALAQGQASARKQQGATGAPAGLPVTPAAAPGQQAAQAALAGGHGPATSADLFSGEVKVTADKTQNALVVMASATDFAVMTRLIDKLDRPRRQVFVEAVIMEVNLNNENQFGVSMHGVIPYKTSDGTGYIPLGSETGRVNSFNVSSLISLGGFLTGLAGPTSAQLKDVLPGVPSVSLLVQALQTSSDVNVLSTPHLLASDNEESEITVGQNVPFQAGYSALSGLSSTTGTTAAGSTLGTLGLLSGGLNSLYAPIQRQNVELKLRIKPQINEGDNVRLDLEEQTEEIASKDPTLGPTTAKRSVKTKIVAKDQNTIVIGGLIQERTVQGVHKIPVLGDIPILGWLFRDQVTTKTKTNLLLFLTPYIIRDESDYKRILERKRREQQEFTEQFYGKTARYDVPVDYARKAGAYTRIHKDMDVELLKLENGGPGSPGERTVRPPAQDQELDERNLPPSATPGAGAPAPGGAGAPARPAPATPPATQAPAPAPTQAPAPAQPQAPAPAPAPASPPAGQAAPSPGPQAPAPGR</sequence>
<dbReference type="InterPro" id="IPR050810">
    <property type="entry name" value="Bact_Secretion_Sys_Channel"/>
</dbReference>
<dbReference type="Gene3D" id="3.30.1370.120">
    <property type="match status" value="3"/>
</dbReference>
<keyword evidence="16" id="KW-1185">Reference proteome</keyword>
<dbReference type="InterPro" id="IPR049371">
    <property type="entry name" value="GspD-like_N0"/>
</dbReference>
<evidence type="ECO:0000313" key="15">
    <source>
        <dbReference type="EMBL" id="BDG08979.1"/>
    </source>
</evidence>
<feature type="domain" description="GspD-like N0" evidence="14">
    <location>
        <begin position="92"/>
        <end position="156"/>
    </location>
</feature>
<dbReference type="Pfam" id="PF21305">
    <property type="entry name" value="type_II_gspD_N0"/>
    <property type="match status" value="1"/>
</dbReference>
<dbReference type="PANTHER" id="PTHR30332">
    <property type="entry name" value="PROBABLE GENERAL SECRETION PATHWAY PROTEIN D"/>
    <property type="match status" value="1"/>
</dbReference>
<comment type="similarity">
    <text evidence="2">Belongs to the bacterial secretin family. GSP D subfamily.</text>
</comment>
<feature type="domain" description="NolW-like" evidence="13">
    <location>
        <begin position="254"/>
        <end position="354"/>
    </location>
</feature>
<evidence type="ECO:0000256" key="2">
    <source>
        <dbReference type="ARBA" id="ARBA00006980"/>
    </source>
</evidence>
<keyword evidence="4" id="KW-1134">Transmembrane beta strand</keyword>
<name>A0ABM7XAX4_9BACT</name>
<dbReference type="RefSeq" id="WP_248340533.1">
    <property type="nucleotide sequence ID" value="NZ_AP025592.1"/>
</dbReference>
<proteinExistence type="inferred from homology"/>
<dbReference type="PANTHER" id="PTHR30332:SF24">
    <property type="entry name" value="SECRETIN GSPD-RELATED"/>
    <property type="match status" value="1"/>
</dbReference>
<gene>
    <name evidence="15" type="primary">gspD</name>
    <name evidence="15" type="ORF">AMPC_20920</name>
</gene>
<keyword evidence="8" id="KW-0472">Membrane</keyword>
<evidence type="ECO:0000259" key="12">
    <source>
        <dbReference type="Pfam" id="PF00263"/>
    </source>
</evidence>
<organism evidence="15 16">
    <name type="scientific">Anaeromyxobacter paludicola</name>
    <dbReference type="NCBI Taxonomy" id="2918171"/>
    <lineage>
        <taxon>Bacteria</taxon>
        <taxon>Pseudomonadati</taxon>
        <taxon>Myxococcota</taxon>
        <taxon>Myxococcia</taxon>
        <taxon>Myxococcales</taxon>
        <taxon>Cystobacterineae</taxon>
        <taxon>Anaeromyxobacteraceae</taxon>
        <taxon>Anaeromyxobacter</taxon>
    </lineage>
</organism>
<evidence type="ECO:0000256" key="11">
    <source>
        <dbReference type="SAM" id="MobiDB-lite"/>
    </source>
</evidence>
<feature type="region of interest" description="Disordered" evidence="11">
    <location>
        <begin position="388"/>
        <end position="418"/>
    </location>
</feature>
<feature type="compositionally biased region" description="Pro residues" evidence="11">
    <location>
        <begin position="861"/>
        <end position="885"/>
    </location>
</feature>
<feature type="compositionally biased region" description="Low complexity" evidence="11">
    <location>
        <begin position="293"/>
        <end position="313"/>
    </location>
</feature>
<evidence type="ECO:0000256" key="5">
    <source>
        <dbReference type="ARBA" id="ARBA00022692"/>
    </source>
</evidence>
<evidence type="ECO:0000256" key="8">
    <source>
        <dbReference type="ARBA" id="ARBA00023136"/>
    </source>
</evidence>
<dbReference type="Proteomes" id="UP001162734">
    <property type="component" value="Chromosome"/>
</dbReference>
<feature type="compositionally biased region" description="Pro residues" evidence="11">
    <location>
        <begin position="893"/>
        <end position="903"/>
    </location>
</feature>
<evidence type="ECO:0000256" key="10">
    <source>
        <dbReference type="RuleBase" id="RU004004"/>
    </source>
</evidence>
<dbReference type="NCBIfam" id="TIGR02517">
    <property type="entry name" value="type_II_gspD"/>
    <property type="match status" value="1"/>
</dbReference>
<accession>A0ABM7XAX4</accession>
<dbReference type="InterPro" id="IPR038591">
    <property type="entry name" value="NolW-like_sf"/>
</dbReference>
<evidence type="ECO:0000256" key="1">
    <source>
        <dbReference type="ARBA" id="ARBA00004442"/>
    </source>
</evidence>
<feature type="domain" description="Type II/III secretion system secretin-like" evidence="12">
    <location>
        <begin position="558"/>
        <end position="743"/>
    </location>
</feature>
<keyword evidence="7" id="KW-0653">Protein transport</keyword>
<feature type="compositionally biased region" description="Pro residues" evidence="11">
    <location>
        <begin position="39"/>
        <end position="51"/>
    </location>
</feature>
<feature type="region of interest" description="Disordered" evidence="11">
    <location>
        <begin position="19"/>
        <end position="76"/>
    </location>
</feature>
<dbReference type="InterPro" id="IPR013356">
    <property type="entry name" value="T2SS_GspD"/>
</dbReference>
<evidence type="ECO:0000256" key="6">
    <source>
        <dbReference type="ARBA" id="ARBA00022729"/>
    </source>
</evidence>
<feature type="region of interest" description="Disordered" evidence="11">
    <location>
        <begin position="799"/>
        <end position="903"/>
    </location>
</feature>
<comment type="subcellular location">
    <subcellularLocation>
        <location evidence="1 10">Cell outer membrane</location>
    </subcellularLocation>
</comment>
<dbReference type="InterPro" id="IPR004846">
    <property type="entry name" value="T2SS/T3SS_dom"/>
</dbReference>
<dbReference type="PRINTS" id="PR00811">
    <property type="entry name" value="BCTERIALGSPD"/>
</dbReference>
<dbReference type="InterPro" id="IPR001775">
    <property type="entry name" value="GspD/PilQ"/>
</dbReference>
<feature type="compositionally biased region" description="Low complexity" evidence="11">
    <location>
        <begin position="828"/>
        <end position="838"/>
    </location>
</feature>
<dbReference type="InterPro" id="IPR005644">
    <property type="entry name" value="NolW-like"/>
</dbReference>
<keyword evidence="6" id="KW-0732">Signal</keyword>
<dbReference type="EMBL" id="AP025592">
    <property type="protein sequence ID" value="BDG08979.1"/>
    <property type="molecule type" value="Genomic_DNA"/>
</dbReference>
<evidence type="ECO:0000259" key="14">
    <source>
        <dbReference type="Pfam" id="PF21305"/>
    </source>
</evidence>
<evidence type="ECO:0000259" key="13">
    <source>
        <dbReference type="Pfam" id="PF03958"/>
    </source>
</evidence>
<feature type="region of interest" description="Disordered" evidence="11">
    <location>
        <begin position="274"/>
        <end position="313"/>
    </location>
</feature>
<evidence type="ECO:0000256" key="9">
    <source>
        <dbReference type="ARBA" id="ARBA00023237"/>
    </source>
</evidence>
<evidence type="ECO:0000256" key="4">
    <source>
        <dbReference type="ARBA" id="ARBA00022452"/>
    </source>
</evidence>
<keyword evidence="9" id="KW-0998">Cell outer membrane</keyword>
<evidence type="ECO:0000313" key="16">
    <source>
        <dbReference type="Proteomes" id="UP001162734"/>
    </source>
</evidence>
<keyword evidence="5" id="KW-0812">Transmembrane</keyword>
<feature type="compositionally biased region" description="Low complexity" evidence="11">
    <location>
        <begin position="404"/>
        <end position="418"/>
    </location>
</feature>
<evidence type="ECO:0000256" key="7">
    <source>
        <dbReference type="ARBA" id="ARBA00022927"/>
    </source>
</evidence>
<protein>
    <submittedName>
        <fullName evidence="15">Type II secretion system protein GspD</fullName>
    </submittedName>
</protein>